<dbReference type="Gene3D" id="1.10.260.40">
    <property type="entry name" value="lambda repressor-like DNA-binding domains"/>
    <property type="match status" value="1"/>
</dbReference>
<dbReference type="Proteomes" id="UP000233750">
    <property type="component" value="Unassembled WGS sequence"/>
</dbReference>
<name>A0A2N3WGE3_9PSEU</name>
<keyword evidence="3" id="KW-1185">Reference proteome</keyword>
<proteinExistence type="predicted"/>
<protein>
    <submittedName>
        <fullName evidence="2">Helix-turn-helix protein</fullName>
    </submittedName>
</protein>
<gene>
    <name evidence="2" type="ORF">ATK30_3763</name>
</gene>
<reference evidence="2 3" key="1">
    <citation type="submission" date="2017-12" db="EMBL/GenBank/DDBJ databases">
        <title>Sequencing the genomes of 1000 Actinobacteria strains.</title>
        <authorList>
            <person name="Klenk H.-P."/>
        </authorList>
    </citation>
    <scope>NUCLEOTIDE SEQUENCE [LARGE SCALE GENOMIC DNA]</scope>
    <source>
        <strain evidence="2 3">DSM 45165</strain>
    </source>
</reference>
<dbReference type="OrthoDB" id="5148209at2"/>
<accession>A0A2N3WGE3</accession>
<dbReference type="InterPro" id="IPR001387">
    <property type="entry name" value="Cro/C1-type_HTH"/>
</dbReference>
<dbReference type="InterPro" id="IPR010982">
    <property type="entry name" value="Lambda_DNA-bd_dom_sf"/>
</dbReference>
<dbReference type="Pfam" id="PF13560">
    <property type="entry name" value="HTH_31"/>
    <property type="match status" value="1"/>
</dbReference>
<evidence type="ECO:0000313" key="3">
    <source>
        <dbReference type="Proteomes" id="UP000233750"/>
    </source>
</evidence>
<dbReference type="SMART" id="SM00530">
    <property type="entry name" value="HTH_XRE"/>
    <property type="match status" value="1"/>
</dbReference>
<dbReference type="AlphaFoldDB" id="A0A2N3WGE3"/>
<dbReference type="CDD" id="cd00093">
    <property type="entry name" value="HTH_XRE"/>
    <property type="match status" value="1"/>
</dbReference>
<dbReference type="PROSITE" id="PS50943">
    <property type="entry name" value="HTH_CROC1"/>
    <property type="match status" value="1"/>
</dbReference>
<evidence type="ECO:0000259" key="1">
    <source>
        <dbReference type="PROSITE" id="PS50943"/>
    </source>
</evidence>
<comment type="caution">
    <text evidence="2">The sequence shown here is derived from an EMBL/GenBank/DDBJ whole genome shotgun (WGS) entry which is preliminary data.</text>
</comment>
<dbReference type="SUPFAM" id="SSF47413">
    <property type="entry name" value="lambda repressor-like DNA-binding domains"/>
    <property type="match status" value="1"/>
</dbReference>
<dbReference type="EMBL" id="PJMY01000003">
    <property type="protein sequence ID" value="PKV92931.1"/>
    <property type="molecule type" value="Genomic_DNA"/>
</dbReference>
<organism evidence="2 3">
    <name type="scientific">Amycolatopsis echigonensis</name>
    <dbReference type="NCBI Taxonomy" id="2576905"/>
    <lineage>
        <taxon>Bacteria</taxon>
        <taxon>Bacillati</taxon>
        <taxon>Actinomycetota</taxon>
        <taxon>Actinomycetes</taxon>
        <taxon>Pseudonocardiales</taxon>
        <taxon>Pseudonocardiaceae</taxon>
        <taxon>Amycolatopsis</taxon>
    </lineage>
</organism>
<dbReference type="GO" id="GO:0003677">
    <property type="term" value="F:DNA binding"/>
    <property type="evidence" value="ECO:0007669"/>
    <property type="project" value="InterPro"/>
</dbReference>
<sequence>MLRDARHRTGLSQERVANAIGMDRTMLLRLEQGKRTVAVDRLWDLATEMKTTVSALVASAEAVVAQVEKRPVGCRCQRPELQR</sequence>
<feature type="domain" description="HTH cro/C1-type" evidence="1">
    <location>
        <begin position="2"/>
        <end position="56"/>
    </location>
</feature>
<evidence type="ECO:0000313" key="2">
    <source>
        <dbReference type="EMBL" id="PKV92931.1"/>
    </source>
</evidence>
<dbReference type="RefSeq" id="WP_158242480.1">
    <property type="nucleotide sequence ID" value="NZ_PJMY01000003.1"/>
</dbReference>